<dbReference type="Pfam" id="PF04519">
    <property type="entry name" value="Bactofilin"/>
    <property type="match status" value="1"/>
</dbReference>
<dbReference type="AlphaFoldDB" id="A0A317C3V7"/>
<dbReference type="InterPro" id="IPR007607">
    <property type="entry name" value="BacA/B"/>
</dbReference>
<dbReference type="OrthoDB" id="5294247at2"/>
<name>A0A317C3V7_9GAMM</name>
<comment type="similarity">
    <text evidence="1">Belongs to the bactofilin family.</text>
</comment>
<reference evidence="2 3" key="1">
    <citation type="submission" date="2018-05" db="EMBL/GenBank/DDBJ databases">
        <title>Leucothrix arctica sp. nov., isolated from Arctic seawater.</title>
        <authorList>
            <person name="Choi A."/>
            <person name="Baek K."/>
        </authorList>
    </citation>
    <scope>NUCLEOTIDE SEQUENCE [LARGE SCALE GENOMIC DNA]</scope>
    <source>
        <strain evidence="2 3">IMCC9719</strain>
    </source>
</reference>
<dbReference type="PANTHER" id="PTHR35024:SF4">
    <property type="entry name" value="POLYMER-FORMING CYTOSKELETAL PROTEIN"/>
    <property type="match status" value="1"/>
</dbReference>
<dbReference type="EMBL" id="QGKL01000044">
    <property type="protein sequence ID" value="PWQ92987.1"/>
    <property type="molecule type" value="Genomic_DNA"/>
</dbReference>
<gene>
    <name evidence="2" type="ORF">DKT75_21655</name>
</gene>
<organism evidence="2 3">
    <name type="scientific">Leucothrix arctica</name>
    <dbReference type="NCBI Taxonomy" id="1481894"/>
    <lineage>
        <taxon>Bacteria</taxon>
        <taxon>Pseudomonadati</taxon>
        <taxon>Pseudomonadota</taxon>
        <taxon>Gammaproteobacteria</taxon>
        <taxon>Thiotrichales</taxon>
        <taxon>Thiotrichaceae</taxon>
        <taxon>Leucothrix</taxon>
    </lineage>
</organism>
<dbReference type="Proteomes" id="UP000245506">
    <property type="component" value="Unassembled WGS sequence"/>
</dbReference>
<proteinExistence type="inferred from homology"/>
<sequence>MFKKNKNKQVKPAAAAKKPRVDASLNRKLKIAGDVYFSGILHVECTVEGDLISDDENSTLILSDAGHIKGSVKAANVMVNGRIDGNVLANNKVELYEKSRINGDLHYNLLEMAAGSGVNGKLVHHELVSYNPNNTISAEAASIAAEGKVSVK</sequence>
<comment type="caution">
    <text evidence="2">The sequence shown here is derived from an EMBL/GenBank/DDBJ whole genome shotgun (WGS) entry which is preliminary data.</text>
</comment>
<protein>
    <submittedName>
        <fullName evidence="2">Cell shape determination protein CcmA</fullName>
    </submittedName>
</protein>
<evidence type="ECO:0000256" key="1">
    <source>
        <dbReference type="ARBA" id="ARBA00044755"/>
    </source>
</evidence>
<dbReference type="PANTHER" id="PTHR35024">
    <property type="entry name" value="HYPOTHETICAL CYTOSOLIC PROTEIN"/>
    <property type="match status" value="1"/>
</dbReference>
<evidence type="ECO:0000313" key="3">
    <source>
        <dbReference type="Proteomes" id="UP000245506"/>
    </source>
</evidence>
<accession>A0A317C3V7</accession>
<keyword evidence="3" id="KW-1185">Reference proteome</keyword>
<evidence type="ECO:0000313" key="2">
    <source>
        <dbReference type="EMBL" id="PWQ92987.1"/>
    </source>
</evidence>
<dbReference type="RefSeq" id="WP_109827003.1">
    <property type="nucleotide sequence ID" value="NZ_QGKL01000044.1"/>
</dbReference>